<evidence type="ECO:0000256" key="1">
    <source>
        <dbReference type="SAM" id="MobiDB-lite"/>
    </source>
</evidence>
<name>A0AAN9U4X7_9HEMI</name>
<evidence type="ECO:0000313" key="2">
    <source>
        <dbReference type="EMBL" id="KAK7605513.1"/>
    </source>
</evidence>
<organism evidence="2 3">
    <name type="scientific">Parthenolecanium corni</name>
    <dbReference type="NCBI Taxonomy" id="536013"/>
    <lineage>
        <taxon>Eukaryota</taxon>
        <taxon>Metazoa</taxon>
        <taxon>Ecdysozoa</taxon>
        <taxon>Arthropoda</taxon>
        <taxon>Hexapoda</taxon>
        <taxon>Insecta</taxon>
        <taxon>Pterygota</taxon>
        <taxon>Neoptera</taxon>
        <taxon>Paraneoptera</taxon>
        <taxon>Hemiptera</taxon>
        <taxon>Sternorrhyncha</taxon>
        <taxon>Coccoidea</taxon>
        <taxon>Coccidae</taxon>
        <taxon>Parthenolecanium</taxon>
    </lineage>
</organism>
<evidence type="ECO:0000313" key="3">
    <source>
        <dbReference type="Proteomes" id="UP001367676"/>
    </source>
</evidence>
<protein>
    <submittedName>
        <fullName evidence="2">Uncharacterized protein</fullName>
    </submittedName>
</protein>
<comment type="caution">
    <text evidence="2">The sequence shown here is derived from an EMBL/GenBank/DDBJ whole genome shotgun (WGS) entry which is preliminary data.</text>
</comment>
<reference evidence="2 3" key="1">
    <citation type="submission" date="2024-03" db="EMBL/GenBank/DDBJ databases">
        <title>Adaptation during the transition from Ophiocordyceps entomopathogen to insect associate is accompanied by gene loss and intensified selection.</title>
        <authorList>
            <person name="Ward C.M."/>
            <person name="Onetto C.A."/>
            <person name="Borneman A.R."/>
        </authorList>
    </citation>
    <scope>NUCLEOTIDE SEQUENCE [LARGE SCALE GENOMIC DNA]</scope>
    <source>
        <strain evidence="2">AWRI1</strain>
        <tissue evidence="2">Single Adult Female</tissue>
    </source>
</reference>
<proteinExistence type="predicted"/>
<keyword evidence="3" id="KW-1185">Reference proteome</keyword>
<gene>
    <name evidence="2" type="ORF">V9T40_007371</name>
</gene>
<dbReference type="AlphaFoldDB" id="A0AAN9U4X7"/>
<accession>A0AAN9U4X7</accession>
<dbReference type="EMBL" id="JBBCAQ010000002">
    <property type="protein sequence ID" value="KAK7605513.1"/>
    <property type="molecule type" value="Genomic_DNA"/>
</dbReference>
<feature type="region of interest" description="Disordered" evidence="1">
    <location>
        <begin position="54"/>
        <end position="88"/>
    </location>
</feature>
<dbReference type="Proteomes" id="UP001367676">
    <property type="component" value="Unassembled WGS sequence"/>
</dbReference>
<sequence>MDKAGNMRLKQPVAVFDDKAMFGSGRPMIVPTIMRHNFHLHEHIFRLAAFTPSDAPSTGVAQARANRKRLYSHQESTLLGGRGPKESA</sequence>